<reference evidence="5 6" key="1">
    <citation type="journal article" date="2014" name="Genome Announc.">
        <title>Draft genome sequences of six enterohepatic helicobacter species isolated from humans and one from rhesus macaques.</title>
        <authorList>
            <person name="Shen Z."/>
            <person name="Sheh A."/>
            <person name="Young S.K."/>
            <person name="Abouelliel A."/>
            <person name="Ward D.V."/>
            <person name="Earl A.M."/>
            <person name="Fox J.G."/>
        </authorList>
    </citation>
    <scope>NUCLEOTIDE SEQUENCE [LARGE SCALE GENOMIC DNA]</scope>
    <source>
        <strain evidence="5 6">MIT 99-5501</strain>
    </source>
</reference>
<feature type="transmembrane region" description="Helical" evidence="4">
    <location>
        <begin position="90"/>
        <end position="109"/>
    </location>
</feature>
<feature type="transmembrane region" description="Helical" evidence="4">
    <location>
        <begin position="179"/>
        <end position="199"/>
    </location>
</feature>
<organism evidence="5 6">
    <name type="scientific">Helicobacter macacae MIT 99-5501</name>
    <dbReference type="NCBI Taxonomy" id="1357400"/>
    <lineage>
        <taxon>Bacteria</taxon>
        <taxon>Pseudomonadati</taxon>
        <taxon>Campylobacterota</taxon>
        <taxon>Epsilonproteobacteria</taxon>
        <taxon>Campylobacterales</taxon>
        <taxon>Helicobacteraceae</taxon>
        <taxon>Helicobacter</taxon>
    </lineage>
</organism>
<dbReference type="eggNOG" id="COG3202">
    <property type="taxonomic scope" value="Bacteria"/>
</dbReference>
<accession>V8C6V3</accession>
<dbReference type="GO" id="GO:0022857">
    <property type="term" value="F:transmembrane transporter activity"/>
    <property type="evidence" value="ECO:0007669"/>
    <property type="project" value="InterPro"/>
</dbReference>
<dbReference type="HOGENOM" id="CLU_027240_1_0_7"/>
<feature type="transmembrane region" description="Helical" evidence="4">
    <location>
        <begin position="293"/>
        <end position="312"/>
    </location>
</feature>
<dbReference type="Gene3D" id="1.20.1250.20">
    <property type="entry name" value="MFS general substrate transporter like domains"/>
    <property type="match status" value="1"/>
</dbReference>
<proteinExistence type="predicted"/>
<keyword evidence="1 4" id="KW-0812">Transmembrane</keyword>
<keyword evidence="6" id="KW-1185">Reference proteome</keyword>
<feature type="transmembrane region" description="Helical" evidence="4">
    <location>
        <begin position="254"/>
        <end position="273"/>
    </location>
</feature>
<keyword evidence="2 4" id="KW-1133">Transmembrane helix</keyword>
<feature type="transmembrane region" description="Helical" evidence="4">
    <location>
        <begin position="21"/>
        <end position="39"/>
    </location>
</feature>
<dbReference type="STRING" id="1357400.HMPREF2086_01564"/>
<dbReference type="RefSeq" id="WP_023928299.1">
    <property type="nucleotide sequence ID" value="NZ_KI669455.1"/>
</dbReference>
<protein>
    <recommendedName>
        <fullName evidence="7">Major facilitator superfamily (MFS) profile domain-containing protein</fullName>
    </recommendedName>
</protein>
<comment type="caution">
    <text evidence="5">The sequence shown here is derived from an EMBL/GenBank/DDBJ whole genome shotgun (WGS) entry which is preliminary data.</text>
</comment>
<dbReference type="PATRIC" id="fig|1357400.3.peg.2100"/>
<sequence>MPKLKTYDNLMRLFSLKEGEFKLLILSFSFIFVLFSSYALLRPIRDALGLSGGDDELKWLFLGTFLATIASSLALMWLSTRIKRRFYIDFVLVFFGLNLLIFYTAMSLIEPQSNEFIWLCRIFYVWVSVFNLFVFSSAWSLLSDIFSKEASLRLFGIIAAGASLGSIAGSASVRYLVEHIGTSSFILASMILLCLALALKHAMISDIFKHAQVAHSRNPKTPETASQNPLERFDKTIGAKNPFVGFSLIAKSPYLLALCAFVLLLTAVSTFLYMEQMRIIKETFSSREERVAVFATIDLVVQSLSLFIQIFLTAKIAKFFSLSALLSALGFVVSIGFVVLCFTHPAFLPLAVVMSMRRVGEYALVKPGREMLFVPLSSDEKYKVKNFIDTVVYRGGDALSAQVESALFSLGISVVLLVGAGISFVWGILGVFLGRKYQQKDEQTS</sequence>
<dbReference type="OrthoDB" id="199378at2"/>
<dbReference type="EMBL" id="AZJI01000007">
    <property type="protein sequence ID" value="ETD22765.1"/>
    <property type="molecule type" value="Genomic_DNA"/>
</dbReference>
<dbReference type="Proteomes" id="UP000018731">
    <property type="component" value="Unassembled WGS sequence"/>
</dbReference>
<name>V8C6V3_9HELI</name>
<evidence type="ECO:0000256" key="4">
    <source>
        <dbReference type="SAM" id="Phobius"/>
    </source>
</evidence>
<evidence type="ECO:0000313" key="6">
    <source>
        <dbReference type="Proteomes" id="UP000018731"/>
    </source>
</evidence>
<feature type="transmembrane region" description="Helical" evidence="4">
    <location>
        <begin position="59"/>
        <end position="78"/>
    </location>
</feature>
<feature type="transmembrane region" description="Helical" evidence="4">
    <location>
        <begin position="121"/>
        <end position="142"/>
    </location>
</feature>
<dbReference type="PANTHER" id="PTHR43596:SF1">
    <property type="entry name" value="ADP,ATP CARRIER PROTEIN"/>
    <property type="match status" value="1"/>
</dbReference>
<feature type="transmembrane region" description="Helical" evidence="4">
    <location>
        <begin position="154"/>
        <end position="173"/>
    </location>
</feature>
<evidence type="ECO:0000313" key="5">
    <source>
        <dbReference type="EMBL" id="ETD22765.1"/>
    </source>
</evidence>
<evidence type="ECO:0000256" key="3">
    <source>
        <dbReference type="ARBA" id="ARBA00023136"/>
    </source>
</evidence>
<evidence type="ECO:0000256" key="2">
    <source>
        <dbReference type="ARBA" id="ARBA00022989"/>
    </source>
</evidence>
<evidence type="ECO:0008006" key="7">
    <source>
        <dbReference type="Google" id="ProtNLM"/>
    </source>
</evidence>
<dbReference type="Pfam" id="PF07690">
    <property type="entry name" value="MFS_1"/>
    <property type="match status" value="1"/>
</dbReference>
<gene>
    <name evidence="5" type="ORF">HMPREF2086_01564</name>
</gene>
<keyword evidence="3 4" id="KW-0472">Membrane</keyword>
<dbReference type="SUPFAM" id="SSF103473">
    <property type="entry name" value="MFS general substrate transporter"/>
    <property type="match status" value="1"/>
</dbReference>
<evidence type="ECO:0000256" key="1">
    <source>
        <dbReference type="ARBA" id="ARBA00022692"/>
    </source>
</evidence>
<dbReference type="InterPro" id="IPR036259">
    <property type="entry name" value="MFS_trans_sf"/>
</dbReference>
<dbReference type="PANTHER" id="PTHR43596">
    <property type="entry name" value="ADP,ATP CARRIER PROTEIN"/>
    <property type="match status" value="1"/>
</dbReference>
<feature type="transmembrane region" description="Helical" evidence="4">
    <location>
        <begin position="406"/>
        <end position="433"/>
    </location>
</feature>
<dbReference type="AlphaFoldDB" id="V8C6V3"/>
<dbReference type="InterPro" id="IPR011701">
    <property type="entry name" value="MFS"/>
</dbReference>
<feature type="transmembrane region" description="Helical" evidence="4">
    <location>
        <begin position="324"/>
        <end position="347"/>
    </location>
</feature>